<dbReference type="Proteomes" id="UP000285625">
    <property type="component" value="Unassembled WGS sequence"/>
</dbReference>
<keyword evidence="1" id="KW-1133">Transmembrane helix</keyword>
<dbReference type="EMBL" id="QXVO01000061">
    <property type="protein sequence ID" value="RIO42696.1"/>
    <property type="molecule type" value="Genomic_DNA"/>
</dbReference>
<accession>A0A418JG80</accession>
<gene>
    <name evidence="2" type="ORF">BUZ57_11750</name>
</gene>
<evidence type="ECO:0000256" key="1">
    <source>
        <dbReference type="SAM" id="Phobius"/>
    </source>
</evidence>
<dbReference type="STRING" id="1284.SHYC_04125"/>
<reference evidence="2 3" key="1">
    <citation type="journal article" date="2016" name="Front. Microbiol.">
        <title>Comprehensive Phylogenetic Analysis of Bovine Non-aureus Staphylococci Species Based on Whole-Genome Sequencing.</title>
        <authorList>
            <person name="Naushad S."/>
            <person name="Barkema H.W."/>
            <person name="Luby C."/>
            <person name="Condas L.A."/>
            <person name="Nobrega D.B."/>
            <person name="Carson D.A."/>
            <person name="De Buck J."/>
        </authorList>
    </citation>
    <scope>NUCLEOTIDE SEQUENCE [LARGE SCALE GENOMIC DNA]</scope>
    <source>
        <strain evidence="2 3">SNUC 5959</strain>
    </source>
</reference>
<organism evidence="2 3">
    <name type="scientific">Staphylococcus hyicus</name>
    <dbReference type="NCBI Taxonomy" id="1284"/>
    <lineage>
        <taxon>Bacteria</taxon>
        <taxon>Bacillati</taxon>
        <taxon>Bacillota</taxon>
        <taxon>Bacilli</taxon>
        <taxon>Bacillales</taxon>
        <taxon>Staphylococcaceae</taxon>
        <taxon>Staphylococcus</taxon>
    </lineage>
</organism>
<feature type="transmembrane region" description="Helical" evidence="1">
    <location>
        <begin position="61"/>
        <end position="85"/>
    </location>
</feature>
<keyword evidence="1" id="KW-0812">Transmembrane</keyword>
<protein>
    <submittedName>
        <fullName evidence="2">Uncharacterized protein</fullName>
    </submittedName>
</protein>
<feature type="transmembrane region" description="Helical" evidence="1">
    <location>
        <begin position="33"/>
        <end position="54"/>
    </location>
</feature>
<sequence length="91" mass="10767">CTYIVFLILIVIAFLHPYYEEHFMQIYDGGDISIFHFEINLILLIISSGCYVFHKSKREDWLFSMGLAIFNLIVISPLIFFYLFFGIPFLD</sequence>
<feature type="non-terminal residue" evidence="2">
    <location>
        <position position="1"/>
    </location>
</feature>
<keyword evidence="1" id="KW-0472">Membrane</keyword>
<evidence type="ECO:0000313" key="3">
    <source>
        <dbReference type="Proteomes" id="UP000285625"/>
    </source>
</evidence>
<dbReference type="RefSeq" id="WP_220472948.1">
    <property type="nucleotide sequence ID" value="NZ_QXVO01000061.1"/>
</dbReference>
<name>A0A418JG80_STAHY</name>
<dbReference type="AlphaFoldDB" id="A0A418JG80"/>
<evidence type="ECO:0000313" key="2">
    <source>
        <dbReference type="EMBL" id="RIO42696.1"/>
    </source>
</evidence>
<comment type="caution">
    <text evidence="2">The sequence shown here is derived from an EMBL/GenBank/DDBJ whole genome shotgun (WGS) entry which is preliminary data.</text>
</comment>
<proteinExistence type="predicted"/>